<feature type="compositionally biased region" description="Polar residues" evidence="1">
    <location>
        <begin position="203"/>
        <end position="222"/>
    </location>
</feature>
<feature type="region of interest" description="Disordered" evidence="1">
    <location>
        <begin position="1"/>
        <end position="48"/>
    </location>
</feature>
<dbReference type="Proteomes" id="UP001203852">
    <property type="component" value="Unassembled WGS sequence"/>
</dbReference>
<dbReference type="CDD" id="cd14688">
    <property type="entry name" value="bZIP_YAP"/>
    <property type="match status" value="1"/>
</dbReference>
<name>A0AAN6DTE6_9EURO</name>
<evidence type="ECO:0000313" key="3">
    <source>
        <dbReference type="Proteomes" id="UP001203852"/>
    </source>
</evidence>
<organism evidence="2 3">
    <name type="scientific">Exophiala viscosa</name>
    <dbReference type="NCBI Taxonomy" id="2486360"/>
    <lineage>
        <taxon>Eukaryota</taxon>
        <taxon>Fungi</taxon>
        <taxon>Dikarya</taxon>
        <taxon>Ascomycota</taxon>
        <taxon>Pezizomycotina</taxon>
        <taxon>Eurotiomycetes</taxon>
        <taxon>Chaetothyriomycetidae</taxon>
        <taxon>Chaetothyriales</taxon>
        <taxon>Herpotrichiellaceae</taxon>
        <taxon>Exophiala</taxon>
    </lineage>
</organism>
<keyword evidence="3" id="KW-1185">Reference proteome</keyword>
<dbReference type="Pfam" id="PF11905">
    <property type="entry name" value="DUF3425"/>
    <property type="match status" value="1"/>
</dbReference>
<gene>
    <name evidence="2" type="ORF">EDD36DRAFT_495823</name>
</gene>
<dbReference type="InterPro" id="IPR021833">
    <property type="entry name" value="DUF3425"/>
</dbReference>
<feature type="compositionally biased region" description="Polar residues" evidence="1">
    <location>
        <begin position="1"/>
        <end position="10"/>
    </location>
</feature>
<dbReference type="PANTHER" id="PTHR37012:SF7">
    <property type="entry name" value="B-ZIP TRANSCRIPTION FACTOR (EUROFUNG)-RELATED"/>
    <property type="match status" value="1"/>
</dbReference>
<dbReference type="EMBL" id="MU404354">
    <property type="protein sequence ID" value="KAI1612525.1"/>
    <property type="molecule type" value="Genomic_DNA"/>
</dbReference>
<evidence type="ECO:0000313" key="2">
    <source>
        <dbReference type="EMBL" id="KAI1612525.1"/>
    </source>
</evidence>
<comment type="caution">
    <text evidence="2">The sequence shown here is derived from an EMBL/GenBank/DDBJ whole genome shotgun (WGS) entry which is preliminary data.</text>
</comment>
<evidence type="ECO:0008006" key="4">
    <source>
        <dbReference type="Google" id="ProtNLM"/>
    </source>
</evidence>
<accession>A0AAN6DTE6</accession>
<reference evidence="2" key="1">
    <citation type="journal article" date="2022" name="bioRxiv">
        <title>Deciphering the potential niche of two novel black yeast fungi from a biological soil crust based on their genomes, phenotypes, and melanin regulation.</title>
        <authorList>
            <consortium name="DOE Joint Genome Institute"/>
            <person name="Carr E.C."/>
            <person name="Barton Q."/>
            <person name="Grambo S."/>
            <person name="Sullivan M."/>
            <person name="Renfro C.M."/>
            <person name="Kuo A."/>
            <person name="Pangilinan J."/>
            <person name="Lipzen A."/>
            <person name="Keymanesh K."/>
            <person name="Savage E."/>
            <person name="Barry K."/>
            <person name="Grigoriev I.V."/>
            <person name="Riekhof W.R."/>
            <person name="Harris S.S."/>
        </authorList>
    </citation>
    <scope>NUCLEOTIDE SEQUENCE</scope>
    <source>
        <strain evidence="2">JF 03-4F</strain>
    </source>
</reference>
<dbReference type="AlphaFoldDB" id="A0AAN6DTE6"/>
<evidence type="ECO:0000256" key="1">
    <source>
        <dbReference type="SAM" id="MobiDB-lite"/>
    </source>
</evidence>
<proteinExistence type="predicted"/>
<sequence>MPSHQPSKTDVSSKPKPIERPKLSRSQRERKRESDREAQRQIRQKTKNHIAHLEQLVKTLQESHADDARTNDLVEQIKSNRREMDSLRGFFRGVSKLVESVSGSQCAVDREYDKDRSAEPQLFSCLPEDGDASPGNMDDTQILGPSLKVASSRVSVRSSLDVLEKDNTDSHNTSTSTPPPAGFDLADLLLPECADNLGGQGWRQASRQGVTSSTSSDNQISQQTTVRRNISMVVTEILQTRSLEGRLYYLAGSVLRFILGLPREEPTPVEFTEDIAIRAVLSGWENVAEQYDLDPGWLWLRHLDEAVYSACGIPERLACLRIMRLYLQAQMWPQTSSSSELPAFLAPRPSQKFMEHDPLVEYFVWPGMREHMIFEPTKYATNIFMDTFRNQVRFVWQHNPEDIFSRDVFSGTYSFSQEFIARQNDLRCWAVRSEFFVRFPELRQDIPCYDECLSLLPQLFVPQGQSSHIAHAASNDVNSERVVDKHGPSPSMLRDGLLSNYITDGL</sequence>
<feature type="region of interest" description="Disordered" evidence="1">
    <location>
        <begin position="200"/>
        <end position="222"/>
    </location>
</feature>
<feature type="compositionally biased region" description="Basic and acidic residues" evidence="1">
    <location>
        <begin position="11"/>
        <end position="40"/>
    </location>
</feature>
<dbReference type="PANTHER" id="PTHR37012">
    <property type="entry name" value="B-ZIP TRANSCRIPTION FACTOR (EUROFUNG)-RELATED"/>
    <property type="match status" value="1"/>
</dbReference>
<protein>
    <recommendedName>
        <fullName evidence="4">BZIP domain-containing protein</fullName>
    </recommendedName>
</protein>